<name>A0A6L2K2V6_TANCI</name>
<dbReference type="EMBL" id="BKCJ010001751">
    <property type="protein sequence ID" value="GEU43748.1"/>
    <property type="molecule type" value="Genomic_DNA"/>
</dbReference>
<dbReference type="PANTHER" id="PTHR33116">
    <property type="entry name" value="REVERSE TRANSCRIPTASE ZINC-BINDING DOMAIN-CONTAINING PROTEIN-RELATED-RELATED"/>
    <property type="match status" value="1"/>
</dbReference>
<sequence>MHDINSSNARDFMQKAKIQWAIEGDENSKFFHGIINCKRANLAIKGVMVDGEWVDDPCRVKEEFRLHFANRFRAPVATRYKLNYTFPNKLSSDQMVILESLVSRDEVRNASWRESLHLSVSKAIEAGFYKGNKIGSSLNLSHLFYADDTIFIGEWSPTNLSGITHILHCFSLLSGLSINIQKSHLLGVGVRSEYVNDAALNLGCLTMKTPFKYLGVMAGENKDCSVAEKLYSVSSSLRRPVRGGVENSQLILLQEHIEGTILSNMEDRWVWDLNGE</sequence>
<gene>
    <name evidence="1" type="ORF">Tci_015726</name>
</gene>
<reference evidence="1" key="1">
    <citation type="journal article" date="2019" name="Sci. Rep.">
        <title>Draft genome of Tanacetum cinerariifolium, the natural source of mosquito coil.</title>
        <authorList>
            <person name="Yamashiro T."/>
            <person name="Shiraishi A."/>
            <person name="Satake H."/>
            <person name="Nakayama K."/>
        </authorList>
    </citation>
    <scope>NUCLEOTIDE SEQUENCE</scope>
</reference>
<evidence type="ECO:0000313" key="1">
    <source>
        <dbReference type="EMBL" id="GEU43748.1"/>
    </source>
</evidence>
<keyword evidence="1" id="KW-0695">RNA-directed DNA polymerase</keyword>
<keyword evidence="1" id="KW-0548">Nucleotidyltransferase</keyword>
<proteinExistence type="predicted"/>
<protein>
    <submittedName>
        <fullName evidence="1">RNA-directed DNA polymerase, eukaryota</fullName>
    </submittedName>
</protein>
<keyword evidence="1" id="KW-0808">Transferase</keyword>
<comment type="caution">
    <text evidence="1">The sequence shown here is derived from an EMBL/GenBank/DDBJ whole genome shotgun (WGS) entry which is preliminary data.</text>
</comment>
<dbReference type="GO" id="GO:0003964">
    <property type="term" value="F:RNA-directed DNA polymerase activity"/>
    <property type="evidence" value="ECO:0007669"/>
    <property type="project" value="UniProtKB-KW"/>
</dbReference>
<accession>A0A6L2K2V6</accession>
<dbReference type="AlphaFoldDB" id="A0A6L2K2V6"/>
<organism evidence="1">
    <name type="scientific">Tanacetum cinerariifolium</name>
    <name type="common">Dalmatian daisy</name>
    <name type="synonym">Chrysanthemum cinerariifolium</name>
    <dbReference type="NCBI Taxonomy" id="118510"/>
    <lineage>
        <taxon>Eukaryota</taxon>
        <taxon>Viridiplantae</taxon>
        <taxon>Streptophyta</taxon>
        <taxon>Embryophyta</taxon>
        <taxon>Tracheophyta</taxon>
        <taxon>Spermatophyta</taxon>
        <taxon>Magnoliopsida</taxon>
        <taxon>eudicotyledons</taxon>
        <taxon>Gunneridae</taxon>
        <taxon>Pentapetalae</taxon>
        <taxon>asterids</taxon>
        <taxon>campanulids</taxon>
        <taxon>Asterales</taxon>
        <taxon>Asteraceae</taxon>
        <taxon>Asteroideae</taxon>
        <taxon>Anthemideae</taxon>
        <taxon>Anthemidinae</taxon>
        <taxon>Tanacetum</taxon>
    </lineage>
</organism>
<dbReference type="PANTHER" id="PTHR33116:SF79">
    <property type="entry name" value="REVERSE TRANSCRIPTASE DOMAIN, ZINC FINGER, CCHC-TYPE-RELATED"/>
    <property type="match status" value="1"/>
</dbReference>